<name>A0A6A5U294_9PLEO</name>
<feature type="transmembrane region" description="Helical" evidence="1">
    <location>
        <begin position="173"/>
        <end position="194"/>
    </location>
</feature>
<evidence type="ECO:0000313" key="3">
    <source>
        <dbReference type="Proteomes" id="UP000800035"/>
    </source>
</evidence>
<proteinExistence type="predicted"/>
<feature type="transmembrane region" description="Helical" evidence="1">
    <location>
        <begin position="206"/>
        <end position="226"/>
    </location>
</feature>
<feature type="transmembrane region" description="Helical" evidence="1">
    <location>
        <begin position="336"/>
        <end position="359"/>
    </location>
</feature>
<keyword evidence="3" id="KW-1185">Reference proteome</keyword>
<gene>
    <name evidence="2" type="ORF">CC80DRAFT_19482</name>
</gene>
<keyword evidence="1" id="KW-0472">Membrane</keyword>
<accession>A0A6A5U294</accession>
<dbReference type="EMBL" id="ML976986">
    <property type="protein sequence ID" value="KAF1958764.1"/>
    <property type="molecule type" value="Genomic_DNA"/>
</dbReference>
<feature type="transmembrane region" description="Helical" evidence="1">
    <location>
        <begin position="298"/>
        <end position="316"/>
    </location>
</feature>
<protein>
    <submittedName>
        <fullName evidence="2">Uncharacterized protein</fullName>
    </submittedName>
</protein>
<organism evidence="2 3">
    <name type="scientific">Byssothecium circinans</name>
    <dbReference type="NCBI Taxonomy" id="147558"/>
    <lineage>
        <taxon>Eukaryota</taxon>
        <taxon>Fungi</taxon>
        <taxon>Dikarya</taxon>
        <taxon>Ascomycota</taxon>
        <taxon>Pezizomycotina</taxon>
        <taxon>Dothideomycetes</taxon>
        <taxon>Pleosporomycetidae</taxon>
        <taxon>Pleosporales</taxon>
        <taxon>Massarineae</taxon>
        <taxon>Massarinaceae</taxon>
        <taxon>Byssothecium</taxon>
    </lineage>
</organism>
<dbReference type="OrthoDB" id="4582561at2759"/>
<reference evidence="2" key="1">
    <citation type="journal article" date="2020" name="Stud. Mycol.">
        <title>101 Dothideomycetes genomes: a test case for predicting lifestyles and emergence of pathogens.</title>
        <authorList>
            <person name="Haridas S."/>
            <person name="Albert R."/>
            <person name="Binder M."/>
            <person name="Bloem J."/>
            <person name="Labutti K."/>
            <person name="Salamov A."/>
            <person name="Andreopoulos B."/>
            <person name="Baker S."/>
            <person name="Barry K."/>
            <person name="Bills G."/>
            <person name="Bluhm B."/>
            <person name="Cannon C."/>
            <person name="Castanera R."/>
            <person name="Culley D."/>
            <person name="Daum C."/>
            <person name="Ezra D."/>
            <person name="Gonzalez J."/>
            <person name="Henrissat B."/>
            <person name="Kuo A."/>
            <person name="Liang C."/>
            <person name="Lipzen A."/>
            <person name="Lutzoni F."/>
            <person name="Magnuson J."/>
            <person name="Mondo S."/>
            <person name="Nolan M."/>
            <person name="Ohm R."/>
            <person name="Pangilinan J."/>
            <person name="Park H.-J."/>
            <person name="Ramirez L."/>
            <person name="Alfaro M."/>
            <person name="Sun H."/>
            <person name="Tritt A."/>
            <person name="Yoshinaga Y."/>
            <person name="Zwiers L.-H."/>
            <person name="Turgeon B."/>
            <person name="Goodwin S."/>
            <person name="Spatafora J."/>
            <person name="Crous P."/>
            <person name="Grigoriev I."/>
        </authorList>
    </citation>
    <scope>NUCLEOTIDE SEQUENCE</scope>
    <source>
        <strain evidence="2">CBS 675.92</strain>
    </source>
</reference>
<evidence type="ECO:0000256" key="1">
    <source>
        <dbReference type="SAM" id="Phobius"/>
    </source>
</evidence>
<feature type="transmembrane region" description="Helical" evidence="1">
    <location>
        <begin position="121"/>
        <end position="140"/>
    </location>
</feature>
<keyword evidence="1" id="KW-1133">Transmembrane helix</keyword>
<feature type="transmembrane region" description="Helical" evidence="1">
    <location>
        <begin position="238"/>
        <end position="259"/>
    </location>
</feature>
<dbReference type="AlphaFoldDB" id="A0A6A5U294"/>
<sequence>MADISSYSWVPPANKISSLHYDNCDIPSEWLSNFYRSSHEWPMNATRNMILAGYNRYWIDNNITPPKPREVEDWYFNATFINKEKQPRNALVDSTFANCLDQFCSLLPWKGNADFAGRGMLATYATEAIFTTLYITILLIGQYGRRPKSGTWKNRLGRIHEATNESLRPFLDAALLLTIAMLVAANYNFGITIYDPTKAVTSTSCVMSAFVSLFTIFPTIALHTSASHSLRRSKFRTWTWGLIGALTASMMGLFIWAIYITGISRRYYYDGLGLDTSGQLFFERNCLNMDALIEFDNSLLILFAILGLVVLVYLLLRCLWRRPFSKKNRFLLKLRLIWPLLTVLWAVLAMWASFGVFVYYRKNLDSRAGDMSEDHEWSFGQILAIFTFAPVVIEWTSIWWEGAEEGLNGLMSDQYKVYRNDALPQVEETHAEIKA</sequence>
<dbReference type="Proteomes" id="UP000800035">
    <property type="component" value="Unassembled WGS sequence"/>
</dbReference>
<evidence type="ECO:0000313" key="2">
    <source>
        <dbReference type="EMBL" id="KAF1958764.1"/>
    </source>
</evidence>
<keyword evidence="1" id="KW-0812">Transmembrane</keyword>